<proteinExistence type="predicted"/>
<accession>A0A9P0GSC3</accession>
<organism evidence="1 2">
    <name type="scientific">Ceutorhynchus assimilis</name>
    <name type="common">cabbage seed weevil</name>
    <dbReference type="NCBI Taxonomy" id="467358"/>
    <lineage>
        <taxon>Eukaryota</taxon>
        <taxon>Metazoa</taxon>
        <taxon>Ecdysozoa</taxon>
        <taxon>Arthropoda</taxon>
        <taxon>Hexapoda</taxon>
        <taxon>Insecta</taxon>
        <taxon>Pterygota</taxon>
        <taxon>Neoptera</taxon>
        <taxon>Endopterygota</taxon>
        <taxon>Coleoptera</taxon>
        <taxon>Polyphaga</taxon>
        <taxon>Cucujiformia</taxon>
        <taxon>Curculionidae</taxon>
        <taxon>Ceutorhynchinae</taxon>
        <taxon>Ceutorhynchus</taxon>
    </lineage>
</organism>
<evidence type="ECO:0000313" key="1">
    <source>
        <dbReference type="EMBL" id="CAH1129754.1"/>
    </source>
</evidence>
<reference evidence="1" key="1">
    <citation type="submission" date="2022-01" db="EMBL/GenBank/DDBJ databases">
        <authorList>
            <person name="King R."/>
        </authorList>
    </citation>
    <scope>NUCLEOTIDE SEQUENCE</scope>
</reference>
<name>A0A9P0GSC3_9CUCU</name>
<dbReference type="Proteomes" id="UP001152799">
    <property type="component" value="Chromosome 4"/>
</dbReference>
<keyword evidence="2" id="KW-1185">Reference proteome</keyword>
<evidence type="ECO:0000313" key="2">
    <source>
        <dbReference type="Proteomes" id="UP001152799"/>
    </source>
</evidence>
<protein>
    <submittedName>
        <fullName evidence="1">Uncharacterized protein</fullName>
    </submittedName>
</protein>
<dbReference type="OrthoDB" id="6703815at2759"/>
<dbReference type="EMBL" id="OU892280">
    <property type="protein sequence ID" value="CAH1129754.1"/>
    <property type="molecule type" value="Genomic_DNA"/>
</dbReference>
<gene>
    <name evidence="1" type="ORF">CEUTPL_LOCUS8421</name>
</gene>
<sequence length="342" mass="39992">MNEFQSNAAQNTILNLLAACETNFEFPALQNEAVELISNNITDIVYTSLKQKSTASSTKRCNLLKLLCKISETPESHLTENHYKVYLKQYEEKFCKSNDLEAVVNLITTISKELEDITGSLHKDVLDFYRRKNKRRAEKAKRIEFIQKMDQEKSDMHVPRNISHYLTSESLIDDLLKENQNKNVNESLEINNFNSRVYRQKQAQFCYAIVNIGKDDKKILESVLNKLTTYNLLERFEIRMLTDLWLMGESNNLDLSAFITKKFPFIIEKIILNCCTDILKLTDSAQVSKYFTDLDQNPHIIKLRDVCTKNLAFYCKLKNIIFELYVLSECNENVYRFCDYII</sequence>
<dbReference type="AlphaFoldDB" id="A0A9P0GSC3"/>